<comment type="caution">
    <text evidence="1">The sequence shown here is derived from an EMBL/GenBank/DDBJ whole genome shotgun (WGS) entry which is preliminary data.</text>
</comment>
<name>A0A835HEZ8_9MAGN</name>
<dbReference type="SUPFAM" id="SSF53187">
    <property type="entry name" value="Zn-dependent exopeptidases"/>
    <property type="match status" value="1"/>
</dbReference>
<dbReference type="PANTHER" id="PTHR21092">
    <property type="entry name" value="NICASTRIN"/>
    <property type="match status" value="1"/>
</dbReference>
<gene>
    <name evidence="1" type="ORF">IFM89_023316</name>
</gene>
<evidence type="ECO:0000313" key="1">
    <source>
        <dbReference type="EMBL" id="KAF9597945.1"/>
    </source>
</evidence>
<proteinExistence type="predicted"/>
<dbReference type="Pfam" id="PF05450">
    <property type="entry name" value="Nicastrin"/>
    <property type="match status" value="1"/>
</dbReference>
<accession>A0A835HEZ8</accession>
<dbReference type="EMBL" id="JADFTS010000007">
    <property type="protein sequence ID" value="KAF9597945.1"/>
    <property type="molecule type" value="Genomic_DNA"/>
</dbReference>
<dbReference type="GO" id="GO:0005886">
    <property type="term" value="C:plasma membrane"/>
    <property type="evidence" value="ECO:0007669"/>
    <property type="project" value="TreeGrafter"/>
</dbReference>
<protein>
    <recommendedName>
        <fullName evidence="3">Nicastrin</fullName>
    </recommendedName>
</protein>
<dbReference type="PANTHER" id="PTHR21092:SF0">
    <property type="entry name" value="NICASTRIN"/>
    <property type="match status" value="1"/>
</dbReference>
<keyword evidence="2" id="KW-1185">Reference proteome</keyword>
<reference evidence="1 2" key="1">
    <citation type="submission" date="2020-10" db="EMBL/GenBank/DDBJ databases">
        <title>The Coptis chinensis genome and diversification of protoberbering-type alkaloids.</title>
        <authorList>
            <person name="Wang B."/>
            <person name="Shu S."/>
            <person name="Song C."/>
            <person name="Liu Y."/>
        </authorList>
    </citation>
    <scope>NUCLEOTIDE SEQUENCE [LARGE SCALE GENOMIC DNA]</scope>
    <source>
        <strain evidence="1">HL-2020</strain>
        <tissue evidence="1">Leaf</tissue>
    </source>
</reference>
<evidence type="ECO:0008006" key="3">
    <source>
        <dbReference type="Google" id="ProtNLM"/>
    </source>
</evidence>
<dbReference type="Gene3D" id="3.40.630.10">
    <property type="entry name" value="Zn peptidases"/>
    <property type="match status" value="1"/>
</dbReference>
<organism evidence="1 2">
    <name type="scientific">Coptis chinensis</name>
    <dbReference type="NCBI Taxonomy" id="261450"/>
    <lineage>
        <taxon>Eukaryota</taxon>
        <taxon>Viridiplantae</taxon>
        <taxon>Streptophyta</taxon>
        <taxon>Embryophyta</taxon>
        <taxon>Tracheophyta</taxon>
        <taxon>Spermatophyta</taxon>
        <taxon>Magnoliopsida</taxon>
        <taxon>Ranunculales</taxon>
        <taxon>Ranunculaceae</taxon>
        <taxon>Coptidoideae</taxon>
        <taxon>Coptis</taxon>
    </lineage>
</organism>
<dbReference type="AlphaFoldDB" id="A0A835HEZ8"/>
<dbReference type="InterPro" id="IPR008710">
    <property type="entry name" value="Nicastrin"/>
</dbReference>
<dbReference type="Proteomes" id="UP000631114">
    <property type="component" value="Unassembled WGS sequence"/>
</dbReference>
<dbReference type="GO" id="GO:0016485">
    <property type="term" value="P:protein processing"/>
    <property type="evidence" value="ECO:0007669"/>
    <property type="project" value="InterPro"/>
</dbReference>
<sequence>MKWMRYREVKYMGFYLGSRRFLAEVDMHSDVVHGLNSTLIKLVMEVGSIGKAFDRGLKSLFVHAAGGSSAANKTFDAFQYAHESLGSNIKISMASKSNPGIPPSSLMSFLRKDSSISGIVLEDFNTAFTNKFYHSRFDDLSNINSSAIVTTASLVAHTLYILARCLLTCEPRLSCGLVKDYIRPTSNCPNNYVGVLVGEPSTAPLLDYVSDISRFVWNFLAERTSLPSKNASIACSTCSKAEVCIRSEKKRKSTCVVSTTRYIPVYSTRLKFEYGVWHVLPPDASDVMGMVDPVWTKSFWDVIQLRVYTV</sequence>
<dbReference type="OrthoDB" id="10265862at2759"/>
<evidence type="ECO:0000313" key="2">
    <source>
        <dbReference type="Proteomes" id="UP000631114"/>
    </source>
</evidence>